<sequence>MISPSISPPTTLLAKASISEDVFILNGLCMYMYLPVFATRLFPRQSFSIMRGEMKSVSKPANSTNSSAYNPPPKINTRAAQW</sequence>
<accession>A0A8A1LSX7</accession>
<evidence type="ECO:0000256" key="1">
    <source>
        <dbReference type="SAM" id="MobiDB-lite"/>
    </source>
</evidence>
<feature type="region of interest" description="Disordered" evidence="1">
    <location>
        <begin position="57"/>
        <end position="82"/>
    </location>
</feature>
<reference evidence="3" key="1">
    <citation type="submission" date="2021-01" db="EMBL/GenBank/DDBJ databases">
        <title>Chromosome-level genome assembly of a human fungal pathogen reveals clustering of transcriptionally co-regulated genes.</title>
        <authorList>
            <person name="Voorhies M."/>
            <person name="Cohen S."/>
            <person name="Shea T.P."/>
            <person name="Petrus S."/>
            <person name="Munoz J.F."/>
            <person name="Poplawski S."/>
            <person name="Goldman W.E."/>
            <person name="Michael T."/>
            <person name="Cuomo C.A."/>
            <person name="Sil A."/>
            <person name="Beyhan S."/>
        </authorList>
    </citation>
    <scope>NUCLEOTIDE SEQUENCE</scope>
    <source>
        <strain evidence="3">H88</strain>
    </source>
</reference>
<dbReference type="VEuPathDB" id="FungiDB:I7I53_04418"/>
<dbReference type="Proteomes" id="UP000663419">
    <property type="component" value="Chromosome 5"/>
</dbReference>
<dbReference type="EMBL" id="CP069106">
    <property type="protein sequence ID" value="QSS56255.1"/>
    <property type="molecule type" value="Genomic_DNA"/>
</dbReference>
<keyword evidence="2" id="KW-0812">Transmembrane</keyword>
<feature type="transmembrane region" description="Helical" evidence="2">
    <location>
        <begin position="22"/>
        <end position="42"/>
    </location>
</feature>
<feature type="compositionally biased region" description="Polar residues" evidence="1">
    <location>
        <begin position="59"/>
        <end position="69"/>
    </location>
</feature>
<evidence type="ECO:0000313" key="4">
    <source>
        <dbReference type="Proteomes" id="UP000663419"/>
    </source>
</evidence>
<keyword evidence="2" id="KW-0472">Membrane</keyword>
<name>A0A8A1LSX7_AJEC8</name>
<organism evidence="3 4">
    <name type="scientific">Ajellomyces capsulatus (strain H88)</name>
    <name type="common">Darling's disease fungus</name>
    <name type="synonym">Histoplasma capsulatum</name>
    <dbReference type="NCBI Taxonomy" id="544711"/>
    <lineage>
        <taxon>Eukaryota</taxon>
        <taxon>Fungi</taxon>
        <taxon>Dikarya</taxon>
        <taxon>Ascomycota</taxon>
        <taxon>Pezizomycotina</taxon>
        <taxon>Eurotiomycetes</taxon>
        <taxon>Eurotiomycetidae</taxon>
        <taxon>Onygenales</taxon>
        <taxon>Ajellomycetaceae</taxon>
        <taxon>Histoplasma</taxon>
    </lineage>
</organism>
<proteinExistence type="predicted"/>
<gene>
    <name evidence="3" type="ORF">I7I53_04418</name>
</gene>
<keyword evidence="2" id="KW-1133">Transmembrane helix</keyword>
<evidence type="ECO:0000313" key="3">
    <source>
        <dbReference type="EMBL" id="QSS56255.1"/>
    </source>
</evidence>
<protein>
    <submittedName>
        <fullName evidence="3">Uncharacterized protein</fullName>
    </submittedName>
</protein>
<evidence type="ECO:0000256" key="2">
    <source>
        <dbReference type="SAM" id="Phobius"/>
    </source>
</evidence>
<dbReference type="AlphaFoldDB" id="A0A8A1LSX7"/>